<reference evidence="3" key="1">
    <citation type="submission" date="2021-03" db="EMBL/GenBank/DDBJ databases">
        <title>Sagittula salina sp. nov. strain M10.9X isolated from the marine waste.</title>
        <authorList>
            <person name="Satari L."/>
            <person name="Molina-Menor E."/>
            <person name="Vidal-Verdu A."/>
            <person name="Pascual J."/>
            <person name="Pereto J."/>
            <person name="Porcar M."/>
        </authorList>
    </citation>
    <scope>NUCLEOTIDE SEQUENCE</scope>
    <source>
        <strain evidence="3">M10.9X</strain>
    </source>
</reference>
<gene>
    <name evidence="3" type="ORF">J5474_05730</name>
</gene>
<feature type="transmembrane region" description="Helical" evidence="1">
    <location>
        <begin position="135"/>
        <end position="153"/>
    </location>
</feature>
<sequence length="296" mass="32611">MRRPILTTPIEFYDSFGGRVSMSPLHYFELLGHRGTQTYLALVFSILVATDAPGLLGQINFGATLGIWAVVLSAFLLCHGLVLLLCGAVLSAIGTMVLPGILITATAMILPVSLGEALLHFSSHGAVNFALFPQLWFYIIVAETFVMIYMRYVRPDVGLETTLPDPIGLEADHPESAGFPQDPGGAPPAEPIRHILIGAEPVPLPQLRHIQAQEHHVHVTLDGQRLTHRARLSDIVAQTAPEDGIQPHRSWWVARHVARELERDGQKHVLRLDDGTRVPVARSRLPEVRDWLDEAT</sequence>
<keyword evidence="1" id="KW-0812">Transmembrane</keyword>
<evidence type="ECO:0000259" key="2">
    <source>
        <dbReference type="PROSITE" id="PS50930"/>
    </source>
</evidence>
<dbReference type="EMBL" id="JAGISH010000002">
    <property type="protein sequence ID" value="MBP0481992.1"/>
    <property type="molecule type" value="Genomic_DNA"/>
</dbReference>
<dbReference type="Gene3D" id="2.40.50.1020">
    <property type="entry name" value="LytTr DNA-binding domain"/>
    <property type="match status" value="1"/>
</dbReference>
<keyword evidence="4" id="KW-1185">Reference proteome</keyword>
<evidence type="ECO:0000256" key="1">
    <source>
        <dbReference type="SAM" id="Phobius"/>
    </source>
</evidence>
<dbReference type="Pfam" id="PF04397">
    <property type="entry name" value="LytTR"/>
    <property type="match status" value="1"/>
</dbReference>
<keyword evidence="1" id="KW-1133">Transmembrane helix</keyword>
<dbReference type="RefSeq" id="WP_209359836.1">
    <property type="nucleotide sequence ID" value="NZ_JAGISH010000002.1"/>
</dbReference>
<dbReference type="Proteomes" id="UP000675940">
    <property type="component" value="Unassembled WGS sequence"/>
</dbReference>
<protein>
    <submittedName>
        <fullName evidence="3">LytTR family transcriptional regulator DNA-binding domain-containing protein</fullName>
    </submittedName>
</protein>
<organism evidence="3 4">
    <name type="scientific">Sagittula salina</name>
    <dbReference type="NCBI Taxonomy" id="2820268"/>
    <lineage>
        <taxon>Bacteria</taxon>
        <taxon>Pseudomonadati</taxon>
        <taxon>Pseudomonadota</taxon>
        <taxon>Alphaproteobacteria</taxon>
        <taxon>Rhodobacterales</taxon>
        <taxon>Roseobacteraceae</taxon>
        <taxon>Sagittula</taxon>
    </lineage>
</organism>
<name>A0A940MPZ4_9RHOB</name>
<feature type="transmembrane region" description="Helical" evidence="1">
    <location>
        <begin position="97"/>
        <end position="115"/>
    </location>
</feature>
<dbReference type="AlphaFoldDB" id="A0A940MPZ4"/>
<evidence type="ECO:0000313" key="4">
    <source>
        <dbReference type="Proteomes" id="UP000675940"/>
    </source>
</evidence>
<feature type="transmembrane region" description="Helical" evidence="1">
    <location>
        <begin position="65"/>
        <end position="90"/>
    </location>
</feature>
<dbReference type="SMART" id="SM00850">
    <property type="entry name" value="LytTR"/>
    <property type="match status" value="1"/>
</dbReference>
<proteinExistence type="predicted"/>
<feature type="domain" description="HTH LytTR-type" evidence="2">
    <location>
        <begin position="210"/>
        <end position="294"/>
    </location>
</feature>
<dbReference type="GO" id="GO:0003677">
    <property type="term" value="F:DNA binding"/>
    <property type="evidence" value="ECO:0007669"/>
    <property type="project" value="UniProtKB-KW"/>
</dbReference>
<dbReference type="PROSITE" id="PS50930">
    <property type="entry name" value="HTH_LYTTR"/>
    <property type="match status" value="1"/>
</dbReference>
<dbReference type="InterPro" id="IPR007492">
    <property type="entry name" value="LytTR_DNA-bd_dom"/>
</dbReference>
<evidence type="ECO:0000313" key="3">
    <source>
        <dbReference type="EMBL" id="MBP0481992.1"/>
    </source>
</evidence>
<feature type="transmembrane region" description="Helical" evidence="1">
    <location>
        <begin position="39"/>
        <end position="59"/>
    </location>
</feature>
<comment type="caution">
    <text evidence="3">The sequence shown here is derived from an EMBL/GenBank/DDBJ whole genome shotgun (WGS) entry which is preliminary data.</text>
</comment>
<keyword evidence="1" id="KW-0472">Membrane</keyword>
<keyword evidence="3" id="KW-0238">DNA-binding</keyword>
<accession>A0A940MPZ4</accession>